<evidence type="ECO:0000256" key="1">
    <source>
        <dbReference type="ARBA" id="ARBA00022630"/>
    </source>
</evidence>
<evidence type="ECO:0000313" key="8">
    <source>
        <dbReference type="Proteomes" id="UP000237830"/>
    </source>
</evidence>
<protein>
    <recommendedName>
        <fullName evidence="5">Flavin-dependent monooxygenase</fullName>
    </recommendedName>
    <alternativeName>
        <fullName evidence="5">TetX monooxygenase</fullName>
        <shortName evidence="5">TetX</shortName>
        <ecNumber evidence="5">1.14.13.-</ecNumber>
    </alternativeName>
</protein>
<dbReference type="GO" id="GO:0046677">
    <property type="term" value="P:response to antibiotic"/>
    <property type="evidence" value="ECO:0007669"/>
    <property type="project" value="InterPro"/>
</dbReference>
<dbReference type="GO" id="GO:0071949">
    <property type="term" value="F:FAD binding"/>
    <property type="evidence" value="ECO:0007669"/>
    <property type="project" value="InterPro"/>
</dbReference>
<evidence type="ECO:0000259" key="6">
    <source>
        <dbReference type="Pfam" id="PF01494"/>
    </source>
</evidence>
<proteinExistence type="inferred from homology"/>
<keyword evidence="2 5" id="KW-0274">FAD</keyword>
<dbReference type="InterPro" id="IPR002938">
    <property type="entry name" value="FAD-bd"/>
</dbReference>
<keyword evidence="5" id="KW-0547">Nucleotide-binding</keyword>
<dbReference type="PRINTS" id="PR00420">
    <property type="entry name" value="RNGMNOXGNASE"/>
</dbReference>
<evidence type="ECO:0000256" key="5">
    <source>
        <dbReference type="HAMAP-Rule" id="MF_00845"/>
    </source>
</evidence>
<dbReference type="Proteomes" id="UP000237830">
    <property type="component" value="Chromosome"/>
</dbReference>
<dbReference type="InterPro" id="IPR036188">
    <property type="entry name" value="FAD/NAD-bd_sf"/>
</dbReference>
<dbReference type="InterPro" id="IPR043683">
    <property type="entry name" value="TetX_monooxygenase"/>
</dbReference>
<feature type="binding site" evidence="5">
    <location>
        <position position="47"/>
    </location>
    <ligand>
        <name>FAD</name>
        <dbReference type="ChEBI" id="CHEBI:57692"/>
    </ligand>
</feature>
<dbReference type="AlphaFoldDB" id="A0A2L1J3I6"/>
<name>A0A2L1J3I6_9PSED</name>
<comment type="subcellular location">
    <subcellularLocation>
        <location evidence="5">Cytoplasm</location>
    </subcellularLocation>
</comment>
<dbReference type="EMBL" id="CP025494">
    <property type="protein sequence ID" value="AVE03037.1"/>
    <property type="molecule type" value="Genomic_DNA"/>
</dbReference>
<evidence type="ECO:0000256" key="4">
    <source>
        <dbReference type="ARBA" id="ARBA00023033"/>
    </source>
</evidence>
<keyword evidence="5" id="KW-0963">Cytoplasm</keyword>
<feature type="domain" description="FAD-binding" evidence="6">
    <location>
        <begin position="3"/>
        <end position="346"/>
    </location>
</feature>
<keyword evidence="3 5" id="KW-0560">Oxidoreductase</keyword>
<sequence>MHIPVTIIGAGLGGLTLARVLHIHGITATVYEAEPSANARAQGGMLDIHDYNGQLALQAAGLADDFHALILEGHEATRVLDYTGTILFDQPDDGSGGRPEVMRGELRKMLLRSLPVDTVRWGHKVNSVRPLGEGQHEVTFADGTHIVTNLLIGADGAWSKVRPLLSNAIPEYMGRSLIETYLYDCDARHPATANAVGAGALFALQPGKGIQAHREPDATLHTYIMLTKPQSWFAAIDFTDRAGAAARIAQEFAGWCPALTALITESDTEWVWRPLFSLPVEHRWNRVPGVTLIGDAAHLAAPNGEGANLALYDGAELGKAIASHPDDVETALHEYEQAMFQRSARVAAESNELHELIFGNETPHSLVSLFESPRAS</sequence>
<dbReference type="SUPFAM" id="SSF51905">
    <property type="entry name" value="FAD/NAD(P)-binding domain"/>
    <property type="match status" value="1"/>
</dbReference>
<accession>A0A2L1J3I6</accession>
<evidence type="ECO:0000313" key="7">
    <source>
        <dbReference type="EMBL" id="AVE03037.1"/>
    </source>
</evidence>
<comment type="cofactor">
    <cofactor evidence="5">
        <name>FAD</name>
        <dbReference type="ChEBI" id="CHEBI:57692"/>
    </cofactor>
</comment>
<feature type="binding site" evidence="5">
    <location>
        <position position="103"/>
    </location>
    <ligand>
        <name>FAD</name>
        <dbReference type="ChEBI" id="CHEBI:57692"/>
    </ligand>
</feature>
<feature type="binding site" evidence="5">
    <location>
        <position position="40"/>
    </location>
    <ligand>
        <name>NADPH</name>
        <dbReference type="ChEBI" id="CHEBI:57783"/>
    </ligand>
</feature>
<comment type="domain">
    <text evidence="5">Consists of an N-terminal FAD-binding domain with a Rossman fold and a C-terminal substrate-binding domain.</text>
</comment>
<gene>
    <name evidence="7" type="ORF">CYL20_00135</name>
</gene>
<organism evidence="7 8">
    <name type="scientific">Pseudomonas palleroniana</name>
    <dbReference type="NCBI Taxonomy" id="191390"/>
    <lineage>
        <taxon>Bacteria</taxon>
        <taxon>Pseudomonadati</taxon>
        <taxon>Pseudomonadota</taxon>
        <taxon>Gammaproteobacteria</taxon>
        <taxon>Pseudomonadales</taxon>
        <taxon>Pseudomonadaceae</taxon>
        <taxon>Pseudomonas</taxon>
    </lineage>
</organism>
<dbReference type="HAMAP" id="MF_00845">
    <property type="entry name" value="TetX_monooxygenase"/>
    <property type="match status" value="1"/>
</dbReference>
<comment type="subunit">
    <text evidence="5">Monomer.</text>
</comment>
<keyword evidence="4 5" id="KW-0503">Monooxygenase</keyword>
<dbReference type="GO" id="GO:0004497">
    <property type="term" value="F:monooxygenase activity"/>
    <property type="evidence" value="ECO:0007669"/>
    <property type="project" value="UniProtKB-UniRule"/>
</dbReference>
<reference evidence="7 8" key="1">
    <citation type="submission" date="2017-12" db="EMBL/GenBank/DDBJ databases">
        <title>Genome sequence of Pseudomonas palleroniana MAB3.</title>
        <authorList>
            <person name="Nascimento F.X."/>
        </authorList>
    </citation>
    <scope>NUCLEOTIDE SEQUENCE [LARGE SCALE GENOMIC DNA]</scope>
    <source>
        <strain evidence="7 8">MAB3</strain>
    </source>
</reference>
<feature type="binding site" evidence="5">
    <location>
        <position position="295"/>
    </location>
    <ligand>
        <name>FAD</name>
        <dbReference type="ChEBI" id="CHEBI:57692"/>
    </ligand>
</feature>
<evidence type="ECO:0000256" key="3">
    <source>
        <dbReference type="ARBA" id="ARBA00023002"/>
    </source>
</evidence>
<dbReference type="GO" id="GO:0005737">
    <property type="term" value="C:cytoplasm"/>
    <property type="evidence" value="ECO:0007669"/>
    <property type="project" value="UniProtKB-SubCell"/>
</dbReference>
<comment type="similarity">
    <text evidence="5">Belongs to the aromatic-ring hydroxylase family. TetX subfamily.</text>
</comment>
<dbReference type="Pfam" id="PF01494">
    <property type="entry name" value="FAD_binding_3"/>
    <property type="match status" value="1"/>
</dbReference>
<comment type="function">
    <text evidence="5">An FAD-requiring monooxygenase active on some tetracycline antibiotic derivatives, which leads to their inactivation. Hydroxylates carbon 11a of tetracycline and some analogs.</text>
</comment>
<dbReference type="PANTHER" id="PTHR46972:SF1">
    <property type="entry name" value="FAD DEPENDENT OXIDOREDUCTASE DOMAIN-CONTAINING PROTEIN"/>
    <property type="match status" value="1"/>
</dbReference>
<comment type="catalytic activity">
    <reaction evidence="5">
        <text>a tetracycline + NADPH + O2 + H(+) = an 11a-hydroxytetracycline + NADP(+) + H2O</text>
        <dbReference type="Rhea" id="RHEA:61444"/>
        <dbReference type="ChEBI" id="CHEBI:15377"/>
        <dbReference type="ChEBI" id="CHEBI:15378"/>
        <dbReference type="ChEBI" id="CHEBI:15379"/>
        <dbReference type="ChEBI" id="CHEBI:57783"/>
        <dbReference type="ChEBI" id="CHEBI:58349"/>
        <dbReference type="ChEBI" id="CHEBI:144644"/>
        <dbReference type="ChEBI" id="CHEBI:144645"/>
    </reaction>
</comment>
<dbReference type="RefSeq" id="WP_104993232.1">
    <property type="nucleotide sequence ID" value="NZ_CP025494.1"/>
</dbReference>
<keyword evidence="1 5" id="KW-0285">Flavoprotein</keyword>
<dbReference type="EC" id="1.14.13.-" evidence="5"/>
<dbReference type="Gene3D" id="3.50.50.60">
    <property type="entry name" value="FAD/NAD(P)-binding domain"/>
    <property type="match status" value="1"/>
</dbReference>
<keyword evidence="5" id="KW-0521">NADP</keyword>
<dbReference type="PANTHER" id="PTHR46972">
    <property type="entry name" value="MONOOXYGENASE ASQM-RELATED"/>
    <property type="match status" value="1"/>
</dbReference>
<evidence type="ECO:0000256" key="2">
    <source>
        <dbReference type="ARBA" id="ARBA00022827"/>
    </source>
</evidence>